<sequence length="188" mass="21615">MIVPTLLKCPLRLLIPTRSLFHFMTLAFNQVDEERKKRLGADRTCAEWILKNGGAVKWLGEEQYITDYNLLPPENNRKYLVAIDGTNSSITHHGFAHFSGCNNIREVILRNCTHIEDEALEALKIIQHSLMHLVIEDCPNITLRGLAHIWQHKKLKRLVLKDFVYISGKDLQSFIEETSVSLPLCQIN</sequence>
<keyword evidence="2" id="KW-1185">Reference proteome</keyword>
<evidence type="ECO:0000313" key="2">
    <source>
        <dbReference type="Proteomes" id="UP001516400"/>
    </source>
</evidence>
<name>A0ABD2NWF6_9CUCU</name>
<comment type="caution">
    <text evidence="1">The sequence shown here is derived from an EMBL/GenBank/DDBJ whole genome shotgun (WGS) entry which is preliminary data.</text>
</comment>
<reference evidence="1 2" key="1">
    <citation type="journal article" date="2021" name="BMC Biol.">
        <title>Horizontally acquired antibacterial genes associated with adaptive radiation of ladybird beetles.</title>
        <authorList>
            <person name="Li H.S."/>
            <person name="Tang X.F."/>
            <person name="Huang Y.H."/>
            <person name="Xu Z.Y."/>
            <person name="Chen M.L."/>
            <person name="Du X.Y."/>
            <person name="Qiu B.Y."/>
            <person name="Chen P.T."/>
            <person name="Zhang W."/>
            <person name="Slipinski A."/>
            <person name="Escalona H.E."/>
            <person name="Waterhouse R.M."/>
            <person name="Zwick A."/>
            <person name="Pang H."/>
        </authorList>
    </citation>
    <scope>NUCLEOTIDE SEQUENCE [LARGE SCALE GENOMIC DNA]</scope>
    <source>
        <strain evidence="1">SYSU2018</strain>
    </source>
</reference>
<gene>
    <name evidence="1" type="ORF">HHI36_006133</name>
</gene>
<dbReference type="SUPFAM" id="SSF52047">
    <property type="entry name" value="RNI-like"/>
    <property type="match status" value="1"/>
</dbReference>
<accession>A0ABD2NWF6</accession>
<evidence type="ECO:0008006" key="3">
    <source>
        <dbReference type="Google" id="ProtNLM"/>
    </source>
</evidence>
<protein>
    <recommendedName>
        <fullName evidence="3">Mitochondrial ATP synthase regulatory component factor B</fullName>
    </recommendedName>
</protein>
<evidence type="ECO:0000313" key="1">
    <source>
        <dbReference type="EMBL" id="KAL3282975.1"/>
    </source>
</evidence>
<dbReference type="AlphaFoldDB" id="A0ABD2NWF6"/>
<dbReference type="Gene3D" id="3.80.10.10">
    <property type="entry name" value="Ribonuclease Inhibitor"/>
    <property type="match status" value="1"/>
</dbReference>
<dbReference type="SMART" id="SM00367">
    <property type="entry name" value="LRR_CC"/>
    <property type="match status" value="2"/>
</dbReference>
<dbReference type="EMBL" id="JABFTP020000144">
    <property type="protein sequence ID" value="KAL3282975.1"/>
    <property type="molecule type" value="Genomic_DNA"/>
</dbReference>
<dbReference type="Proteomes" id="UP001516400">
    <property type="component" value="Unassembled WGS sequence"/>
</dbReference>
<organism evidence="1 2">
    <name type="scientific">Cryptolaemus montrouzieri</name>
    <dbReference type="NCBI Taxonomy" id="559131"/>
    <lineage>
        <taxon>Eukaryota</taxon>
        <taxon>Metazoa</taxon>
        <taxon>Ecdysozoa</taxon>
        <taxon>Arthropoda</taxon>
        <taxon>Hexapoda</taxon>
        <taxon>Insecta</taxon>
        <taxon>Pterygota</taxon>
        <taxon>Neoptera</taxon>
        <taxon>Endopterygota</taxon>
        <taxon>Coleoptera</taxon>
        <taxon>Polyphaga</taxon>
        <taxon>Cucujiformia</taxon>
        <taxon>Coccinelloidea</taxon>
        <taxon>Coccinellidae</taxon>
        <taxon>Scymninae</taxon>
        <taxon>Scymnini</taxon>
        <taxon>Cryptolaemus</taxon>
    </lineage>
</organism>
<proteinExistence type="predicted"/>
<dbReference type="InterPro" id="IPR032675">
    <property type="entry name" value="LRR_dom_sf"/>
</dbReference>
<dbReference type="InterPro" id="IPR006553">
    <property type="entry name" value="Leu-rich_rpt_Cys-con_subtyp"/>
</dbReference>